<evidence type="ECO:0000313" key="2">
    <source>
        <dbReference type="EMBL" id="XDK33868.1"/>
    </source>
</evidence>
<gene>
    <name evidence="2" type="ORF">AB4Y30_05805</name>
</gene>
<keyword evidence="1" id="KW-0472">Membrane</keyword>
<feature type="transmembrane region" description="Helical" evidence="1">
    <location>
        <begin position="223"/>
        <end position="246"/>
    </location>
</feature>
<sequence>MFIAFLINGYGLSSIILSTVHIFVEYWVIWFIYKHLKRNLHISKVSSLFIKGSLIALFISTLAPFSLGAIVASGLRDSHLFDMAIYFYLHFQYNGWLFFFLIGMFLIILGKKNIPIQTKLISIGFWIYAIALIPGYLLSVLWADLGFDVSFIAMLGGVGQWVGILYLLIALWNVWKHVVDAFSNFIVFWLNVTLILLLVKSTMELGLIFPAISNSVYDTRSIIVGYLHLTLLGFVSIFTMAQYQMLDILDTKQKWMRIGFIIFFIGFCINEMFLFAMGLATWMNIYLIPMYLEGLLVASILLFIGITILTISIYKRKSIS</sequence>
<feature type="transmembrane region" description="Helical" evidence="1">
    <location>
        <begin position="120"/>
        <end position="143"/>
    </location>
</feature>
<keyword evidence="1" id="KW-1133">Transmembrane helix</keyword>
<feature type="transmembrane region" description="Helical" evidence="1">
    <location>
        <begin position="258"/>
        <end position="283"/>
    </location>
</feature>
<feature type="transmembrane region" description="Helical" evidence="1">
    <location>
        <begin position="54"/>
        <end position="75"/>
    </location>
</feature>
<feature type="transmembrane region" description="Helical" evidence="1">
    <location>
        <begin position="295"/>
        <end position="314"/>
    </location>
</feature>
<feature type="transmembrane region" description="Helical" evidence="1">
    <location>
        <begin position="12"/>
        <end position="33"/>
    </location>
</feature>
<dbReference type="AlphaFoldDB" id="A0AB39HVU3"/>
<feature type="transmembrane region" description="Helical" evidence="1">
    <location>
        <begin position="181"/>
        <end position="203"/>
    </location>
</feature>
<dbReference type="RefSeq" id="WP_368654546.1">
    <property type="nucleotide sequence ID" value="NZ_CP162599.1"/>
</dbReference>
<organism evidence="2">
    <name type="scientific">Ornithinibacillus sp. 4-3</name>
    <dbReference type="NCBI Taxonomy" id="3231488"/>
    <lineage>
        <taxon>Bacteria</taxon>
        <taxon>Bacillati</taxon>
        <taxon>Bacillota</taxon>
        <taxon>Bacilli</taxon>
        <taxon>Bacillales</taxon>
        <taxon>Bacillaceae</taxon>
        <taxon>Ornithinibacillus</taxon>
    </lineage>
</organism>
<name>A0AB39HVU3_9BACI</name>
<dbReference type="EMBL" id="CP162599">
    <property type="protein sequence ID" value="XDK33868.1"/>
    <property type="molecule type" value="Genomic_DNA"/>
</dbReference>
<evidence type="ECO:0000256" key="1">
    <source>
        <dbReference type="SAM" id="Phobius"/>
    </source>
</evidence>
<reference evidence="2" key="1">
    <citation type="submission" date="2024-07" db="EMBL/GenBank/DDBJ databases">
        <title>Halotolerant mesophilic bacterium Ornithinibacillus sp. 4-3, sp. nov., isolated from soil.</title>
        <authorList>
            <person name="Sidarenka A.V."/>
            <person name="Guliayeva D.E."/>
            <person name="Leanovich S.I."/>
            <person name="Hileuskaya K.S."/>
            <person name="Akhremchuk A.E."/>
            <person name="Sikolenko M.A."/>
            <person name="Valentovich L.N."/>
        </authorList>
    </citation>
    <scope>NUCLEOTIDE SEQUENCE</scope>
    <source>
        <strain evidence="2">4-3</strain>
    </source>
</reference>
<feature type="transmembrane region" description="Helical" evidence="1">
    <location>
        <begin position="149"/>
        <end position="169"/>
    </location>
</feature>
<accession>A0AB39HVU3</accession>
<keyword evidence="1" id="KW-0812">Transmembrane</keyword>
<feature type="transmembrane region" description="Helical" evidence="1">
    <location>
        <begin position="87"/>
        <end position="108"/>
    </location>
</feature>
<proteinExistence type="predicted"/>
<protein>
    <submittedName>
        <fullName evidence="2">Uncharacterized protein</fullName>
    </submittedName>
</protein>